<keyword evidence="8" id="KW-0732">Signal</keyword>
<dbReference type="GO" id="GO:0016705">
    <property type="term" value="F:oxidoreductase activity, acting on paired donors, with incorporation or reduction of molecular oxygen"/>
    <property type="evidence" value="ECO:0007669"/>
    <property type="project" value="InterPro"/>
</dbReference>
<comment type="caution">
    <text evidence="10">The sequence shown here is derived from an EMBL/GenBank/DDBJ whole genome shotgun (WGS) entry which is preliminary data.</text>
</comment>
<feature type="domain" description="FAD-binding" evidence="9">
    <location>
        <begin position="5"/>
        <end position="311"/>
    </location>
</feature>
<dbReference type="Gene3D" id="3.50.50.60">
    <property type="entry name" value="FAD/NAD(P)-binding domain"/>
    <property type="match status" value="2"/>
</dbReference>
<evidence type="ECO:0000256" key="4">
    <source>
        <dbReference type="ARBA" id="ARBA00022630"/>
    </source>
</evidence>
<dbReference type="EMBL" id="JAICBX010000001">
    <property type="protein sequence ID" value="MBW8637012.1"/>
    <property type="molecule type" value="Genomic_DNA"/>
</dbReference>
<feature type="signal peptide" evidence="8">
    <location>
        <begin position="1"/>
        <end position="22"/>
    </location>
</feature>
<dbReference type="GO" id="GO:0006744">
    <property type="term" value="P:ubiquinone biosynthetic process"/>
    <property type="evidence" value="ECO:0007669"/>
    <property type="project" value="InterPro"/>
</dbReference>
<dbReference type="SUPFAM" id="SSF51905">
    <property type="entry name" value="FAD/NAD(P)-binding domain"/>
    <property type="match status" value="1"/>
</dbReference>
<reference evidence="10" key="1">
    <citation type="submission" date="2021-08" db="EMBL/GenBank/DDBJ databases">
        <title>Hoeflea bacterium WL0058 sp. nov., isolated from the sediment.</title>
        <authorList>
            <person name="Wang L."/>
            <person name="Zhang D."/>
        </authorList>
    </citation>
    <scope>NUCLEOTIDE SEQUENCE</scope>
    <source>
        <strain evidence="10">WL0058</strain>
    </source>
</reference>
<dbReference type="AlphaFoldDB" id="A0AAE3D0G8"/>
<evidence type="ECO:0000256" key="5">
    <source>
        <dbReference type="ARBA" id="ARBA00022827"/>
    </source>
</evidence>
<dbReference type="InterPro" id="IPR002938">
    <property type="entry name" value="FAD-bd"/>
</dbReference>
<dbReference type="NCBIfam" id="TIGR01988">
    <property type="entry name" value="Ubi-OHases"/>
    <property type="match status" value="1"/>
</dbReference>
<accession>A0AAE3D0G8</accession>
<dbReference type="PRINTS" id="PR00420">
    <property type="entry name" value="RNGMNOXGNASE"/>
</dbReference>
<feature type="chain" id="PRO_5042091037" evidence="8">
    <location>
        <begin position="23"/>
        <end position="399"/>
    </location>
</feature>
<dbReference type="InterPro" id="IPR051205">
    <property type="entry name" value="UbiH/COQ6_monooxygenase"/>
</dbReference>
<dbReference type="RefSeq" id="WP_220227648.1">
    <property type="nucleotide sequence ID" value="NZ_JAICBX010000001.1"/>
</dbReference>
<keyword evidence="6" id="KW-0560">Oxidoreductase</keyword>
<comment type="pathway">
    <text evidence="2">Cofactor biosynthesis; ubiquinone biosynthesis.</text>
</comment>
<evidence type="ECO:0000259" key="9">
    <source>
        <dbReference type="Pfam" id="PF01494"/>
    </source>
</evidence>
<evidence type="ECO:0000313" key="11">
    <source>
        <dbReference type="Proteomes" id="UP001196509"/>
    </source>
</evidence>
<evidence type="ECO:0000313" key="10">
    <source>
        <dbReference type="EMBL" id="MBW8637012.1"/>
    </source>
</evidence>
<dbReference type="PANTHER" id="PTHR43876">
    <property type="entry name" value="UBIQUINONE BIOSYNTHESIS MONOOXYGENASE COQ6, MITOCHONDRIAL"/>
    <property type="match status" value="1"/>
</dbReference>
<keyword evidence="11" id="KW-1185">Reference proteome</keyword>
<dbReference type="Proteomes" id="UP001196509">
    <property type="component" value="Unassembled WGS sequence"/>
</dbReference>
<dbReference type="InterPro" id="IPR010971">
    <property type="entry name" value="UbiH/COQ6"/>
</dbReference>
<name>A0AAE3D0G8_9HYPH</name>
<dbReference type="GO" id="GO:0071949">
    <property type="term" value="F:FAD binding"/>
    <property type="evidence" value="ECO:0007669"/>
    <property type="project" value="InterPro"/>
</dbReference>
<evidence type="ECO:0000256" key="3">
    <source>
        <dbReference type="ARBA" id="ARBA00005349"/>
    </source>
</evidence>
<evidence type="ECO:0000256" key="2">
    <source>
        <dbReference type="ARBA" id="ARBA00004749"/>
    </source>
</evidence>
<dbReference type="PANTHER" id="PTHR43876:SF7">
    <property type="entry name" value="UBIQUINONE BIOSYNTHESIS MONOOXYGENASE COQ6, MITOCHONDRIAL"/>
    <property type="match status" value="1"/>
</dbReference>
<keyword evidence="7" id="KW-0503">Monooxygenase</keyword>
<dbReference type="NCBIfam" id="NF005691">
    <property type="entry name" value="PRK07494.1"/>
    <property type="match status" value="1"/>
</dbReference>
<sequence>MTPRFDVIVCGGGLAGAAAALAAGRSAKNVALIAPQNPIPDGRTTALMMPSVRFLKQLGIDSDFLEQAAPLKTMRIMDDTGRLLRPPPLTFRAQEISEEAFGYNILNGELQKILMHALHNEERVTVFEVAAEKITHEEDGVRVALEDGAQLDGSILAGSDGRNSLVRRSAGISSRSWSYPQTAIVLNFDHEYDHDDTSNEFHTPAGPFTQVPLGRHRSSLVWAMSPPDADERKQDTDDVLGQHVEERLHSMLGKVKITSERGFFPFSGLIANQFGKGRSVLLGEAGHVFPPIGAQGFNLGLRDVSIFMDLLRQYGTGGESKIGDAFDRGRRSDVGSRTYGVDILNRSLLNGFLPVQMARYAGMTALAHIPPLRAFAMREGMSPGQSMLSGAAKRHQGFG</sequence>
<comment type="similarity">
    <text evidence="3">Belongs to the UbiH/COQ6 family.</text>
</comment>
<dbReference type="Pfam" id="PF01494">
    <property type="entry name" value="FAD_binding_3"/>
    <property type="match status" value="1"/>
</dbReference>
<dbReference type="GO" id="GO:0004497">
    <property type="term" value="F:monooxygenase activity"/>
    <property type="evidence" value="ECO:0007669"/>
    <property type="project" value="UniProtKB-KW"/>
</dbReference>
<dbReference type="InterPro" id="IPR036188">
    <property type="entry name" value="FAD/NAD-bd_sf"/>
</dbReference>
<evidence type="ECO:0000256" key="6">
    <source>
        <dbReference type="ARBA" id="ARBA00023002"/>
    </source>
</evidence>
<protein>
    <submittedName>
        <fullName evidence="10">UbiH/UbiF family hydroxylase</fullName>
    </submittedName>
</protein>
<proteinExistence type="inferred from homology"/>
<organism evidence="10 11">
    <name type="scientific">Flavimaribacter sediminis</name>
    <dbReference type="NCBI Taxonomy" id="2865987"/>
    <lineage>
        <taxon>Bacteria</taxon>
        <taxon>Pseudomonadati</taxon>
        <taxon>Pseudomonadota</taxon>
        <taxon>Alphaproteobacteria</taxon>
        <taxon>Hyphomicrobiales</taxon>
        <taxon>Rhizobiaceae</taxon>
        <taxon>Flavimaribacter</taxon>
    </lineage>
</organism>
<evidence type="ECO:0000256" key="8">
    <source>
        <dbReference type="SAM" id="SignalP"/>
    </source>
</evidence>
<evidence type="ECO:0000256" key="1">
    <source>
        <dbReference type="ARBA" id="ARBA00001974"/>
    </source>
</evidence>
<keyword evidence="4" id="KW-0285">Flavoprotein</keyword>
<comment type="cofactor">
    <cofactor evidence="1">
        <name>FAD</name>
        <dbReference type="ChEBI" id="CHEBI:57692"/>
    </cofactor>
</comment>
<gene>
    <name evidence="10" type="ORF">K1W69_07410</name>
</gene>
<keyword evidence="5" id="KW-0274">FAD</keyword>
<evidence type="ECO:0000256" key="7">
    <source>
        <dbReference type="ARBA" id="ARBA00023033"/>
    </source>
</evidence>